<evidence type="ECO:0000256" key="4">
    <source>
        <dbReference type="ARBA" id="ARBA00023136"/>
    </source>
</evidence>
<dbReference type="AlphaFoldDB" id="A0A9W8RQP8"/>
<protein>
    <recommendedName>
        <fullName evidence="8">Major facilitator superfamily domain-containing protein</fullName>
    </recommendedName>
</protein>
<feature type="transmembrane region" description="Helical" evidence="5">
    <location>
        <begin position="25"/>
        <end position="45"/>
    </location>
</feature>
<comment type="subcellular location">
    <subcellularLocation>
        <location evidence="1">Membrane</location>
        <topology evidence="1">Multi-pass membrane protein</topology>
    </subcellularLocation>
</comment>
<evidence type="ECO:0000256" key="3">
    <source>
        <dbReference type="ARBA" id="ARBA00022989"/>
    </source>
</evidence>
<reference evidence="6" key="1">
    <citation type="submission" date="2022-09" db="EMBL/GenBank/DDBJ databases">
        <title>Fusarium specimens isolated from Avocado Roots.</title>
        <authorList>
            <person name="Stajich J."/>
            <person name="Roper C."/>
            <person name="Heimlech-Rivalta G."/>
        </authorList>
    </citation>
    <scope>NUCLEOTIDE SEQUENCE</scope>
    <source>
        <strain evidence="6">CF00136</strain>
    </source>
</reference>
<organism evidence="6 7">
    <name type="scientific">Fusarium torreyae</name>
    <dbReference type="NCBI Taxonomy" id="1237075"/>
    <lineage>
        <taxon>Eukaryota</taxon>
        <taxon>Fungi</taxon>
        <taxon>Dikarya</taxon>
        <taxon>Ascomycota</taxon>
        <taxon>Pezizomycotina</taxon>
        <taxon>Sordariomycetes</taxon>
        <taxon>Hypocreomycetidae</taxon>
        <taxon>Hypocreales</taxon>
        <taxon>Nectriaceae</taxon>
        <taxon>Fusarium</taxon>
    </lineage>
</organism>
<dbReference type="SUPFAM" id="SSF103473">
    <property type="entry name" value="MFS general substrate transporter"/>
    <property type="match status" value="1"/>
</dbReference>
<dbReference type="PANTHER" id="PTHR23294">
    <property type="entry name" value="ET TRANSLATION PRODUCT-RELATED"/>
    <property type="match status" value="1"/>
</dbReference>
<evidence type="ECO:0000256" key="1">
    <source>
        <dbReference type="ARBA" id="ARBA00004141"/>
    </source>
</evidence>
<keyword evidence="7" id="KW-1185">Reference proteome</keyword>
<evidence type="ECO:0008006" key="8">
    <source>
        <dbReference type="Google" id="ProtNLM"/>
    </source>
</evidence>
<feature type="transmembrane region" description="Helical" evidence="5">
    <location>
        <begin position="345"/>
        <end position="369"/>
    </location>
</feature>
<feature type="transmembrane region" description="Helical" evidence="5">
    <location>
        <begin position="114"/>
        <end position="139"/>
    </location>
</feature>
<evidence type="ECO:0000313" key="6">
    <source>
        <dbReference type="EMBL" id="KAJ4251059.1"/>
    </source>
</evidence>
<feature type="transmembrane region" description="Helical" evidence="5">
    <location>
        <begin position="306"/>
        <end position="325"/>
    </location>
</feature>
<dbReference type="OrthoDB" id="196103at2759"/>
<evidence type="ECO:0000256" key="5">
    <source>
        <dbReference type="SAM" id="Phobius"/>
    </source>
</evidence>
<feature type="transmembrane region" description="Helical" evidence="5">
    <location>
        <begin position="242"/>
        <end position="262"/>
    </location>
</feature>
<dbReference type="InterPro" id="IPR010291">
    <property type="entry name" value="Ion_channel_UNC-93"/>
</dbReference>
<evidence type="ECO:0000256" key="2">
    <source>
        <dbReference type="ARBA" id="ARBA00022692"/>
    </source>
</evidence>
<dbReference type="EMBL" id="JAOQAZ010000029">
    <property type="protein sequence ID" value="KAJ4251059.1"/>
    <property type="molecule type" value="Genomic_DNA"/>
</dbReference>
<dbReference type="Pfam" id="PF05978">
    <property type="entry name" value="UNC-93"/>
    <property type="match status" value="1"/>
</dbReference>
<gene>
    <name evidence="6" type="ORF">NW762_011710</name>
</gene>
<proteinExistence type="predicted"/>
<feature type="transmembrane region" description="Helical" evidence="5">
    <location>
        <begin position="88"/>
        <end position="108"/>
    </location>
</feature>
<feature type="transmembrane region" description="Helical" evidence="5">
    <location>
        <begin position="408"/>
        <end position="433"/>
    </location>
</feature>
<dbReference type="InterPro" id="IPR036259">
    <property type="entry name" value="MFS_trans_sf"/>
</dbReference>
<evidence type="ECO:0000313" key="7">
    <source>
        <dbReference type="Proteomes" id="UP001152049"/>
    </source>
</evidence>
<dbReference type="PANTHER" id="PTHR23294:SF19">
    <property type="entry name" value="DUF895 DOMAIN MEMBRANE PROTEIN-RELATED"/>
    <property type="match status" value="1"/>
</dbReference>
<feature type="transmembrane region" description="Helical" evidence="5">
    <location>
        <begin position="57"/>
        <end position="81"/>
    </location>
</feature>
<keyword evidence="3 5" id="KW-1133">Transmembrane helix</keyword>
<accession>A0A9W8RQP8</accession>
<sequence length="479" mass="52816">MAQSLDTEANGPSHRIRRTWYHTTIFNVSVVAACAFIAPGLWAAMNGLGGAGSADPYYVNAANSVIFCLQFVVCLFGSVLIAKIGLRWAFVFGMTGFPIYAASVYCNVKYGNTWFLMVACAIDGITSGIFWLTEGAIVLAYPEKNRRGKYLAYWLASRIIGQMVGGAVTLGVNAGRREVGHISVETYLVFISIQAIGPFVAALLSPPHKVQRIDRTPVAIEIPRNISHELRTMWQVLCRKEILLLLPMMFQSVFSEAFFSTYNSTYFTVRARALASLVASTCVIFCNFALGFWLDWRKPSLNTRAVGAFVLIYAFETGLYIYAMVMTKEYEGMETKPVFDWTDDGFGRGVCVYIFMLVGFNLMYDYLYWLVGCVNKNGADLVRLSAIIRGIESAGQAISYGINSIDTFALSGAVAVNMSFFAVCIIPAAFVVFKVGIVDGVKVHDIIQDESPNVQNADTKKSSDVGTDKRVEDAVHLDH</sequence>
<dbReference type="GO" id="GO:0016020">
    <property type="term" value="C:membrane"/>
    <property type="evidence" value="ECO:0007669"/>
    <property type="project" value="UniProtKB-SubCell"/>
</dbReference>
<dbReference type="InterPro" id="IPR051617">
    <property type="entry name" value="UNC-93-like_regulator"/>
</dbReference>
<dbReference type="Proteomes" id="UP001152049">
    <property type="component" value="Unassembled WGS sequence"/>
</dbReference>
<comment type="caution">
    <text evidence="6">The sequence shown here is derived from an EMBL/GenBank/DDBJ whole genome shotgun (WGS) entry which is preliminary data.</text>
</comment>
<dbReference type="Gene3D" id="1.20.1250.20">
    <property type="entry name" value="MFS general substrate transporter like domains"/>
    <property type="match status" value="1"/>
</dbReference>
<keyword evidence="2 5" id="KW-0812">Transmembrane</keyword>
<feature type="transmembrane region" description="Helical" evidence="5">
    <location>
        <begin position="151"/>
        <end position="174"/>
    </location>
</feature>
<feature type="transmembrane region" description="Helical" evidence="5">
    <location>
        <begin position="274"/>
        <end position="294"/>
    </location>
</feature>
<feature type="transmembrane region" description="Helical" evidence="5">
    <location>
        <begin position="186"/>
        <end position="205"/>
    </location>
</feature>
<name>A0A9W8RQP8_9HYPO</name>
<keyword evidence="4 5" id="KW-0472">Membrane</keyword>